<dbReference type="EMBL" id="FNBN01000002">
    <property type="protein sequence ID" value="SDF61120.1"/>
    <property type="molecule type" value="Genomic_DNA"/>
</dbReference>
<evidence type="ECO:0000313" key="2">
    <source>
        <dbReference type="EMBL" id="SDF61120.1"/>
    </source>
</evidence>
<sequence>MDAEISYLMHEFDKNDALDEQLFTTAIKAIDCKFPPGYQEFMREHNGGEGSILDGQWLVLWPVEELQKNNEMYNVPEFAPGLFLIGSNGGGLAFGINKSKETFIQVDMYAIADEEAEDIGTNFKEFLTSLTKFADGTDGYEE</sequence>
<dbReference type="SMART" id="SM00860">
    <property type="entry name" value="SMI1_KNR4"/>
    <property type="match status" value="1"/>
</dbReference>
<reference evidence="2 3" key="1">
    <citation type="submission" date="2016-10" db="EMBL/GenBank/DDBJ databases">
        <authorList>
            <person name="de Groot N.N."/>
        </authorList>
    </citation>
    <scope>NUCLEOTIDE SEQUENCE [LARGE SCALE GENOMIC DNA]</scope>
    <source>
        <strain evidence="2 3">DSM 527</strain>
    </source>
</reference>
<evidence type="ECO:0000313" key="3">
    <source>
        <dbReference type="Proteomes" id="UP000199045"/>
    </source>
</evidence>
<dbReference type="Pfam" id="PF09346">
    <property type="entry name" value="SMI1_KNR4"/>
    <property type="match status" value="1"/>
</dbReference>
<proteinExistence type="predicted"/>
<accession>A0A1G7MJ31</accession>
<dbReference type="Gene3D" id="3.40.1580.10">
    <property type="entry name" value="SMI1/KNR4-like"/>
    <property type="match status" value="1"/>
</dbReference>
<organism evidence="2 3">
    <name type="scientific">Chitinophaga filiformis</name>
    <name type="common">Myxococcus filiformis</name>
    <name type="synonym">Flexibacter filiformis</name>
    <dbReference type="NCBI Taxonomy" id="104663"/>
    <lineage>
        <taxon>Bacteria</taxon>
        <taxon>Pseudomonadati</taxon>
        <taxon>Bacteroidota</taxon>
        <taxon>Chitinophagia</taxon>
        <taxon>Chitinophagales</taxon>
        <taxon>Chitinophagaceae</taxon>
        <taxon>Chitinophaga</taxon>
    </lineage>
</organism>
<name>A0A1G7MJ31_CHIFI</name>
<dbReference type="InterPro" id="IPR037883">
    <property type="entry name" value="Knr4/Smi1-like_sf"/>
</dbReference>
<dbReference type="RefSeq" id="WP_176842212.1">
    <property type="nucleotide sequence ID" value="NZ_FNBN01000002.1"/>
</dbReference>
<feature type="domain" description="Knr4/Smi1-like" evidence="1">
    <location>
        <begin position="17"/>
        <end position="129"/>
    </location>
</feature>
<dbReference type="AlphaFoldDB" id="A0A1G7MJ31"/>
<dbReference type="InterPro" id="IPR018958">
    <property type="entry name" value="Knr4/Smi1-like_dom"/>
</dbReference>
<protein>
    <submittedName>
        <fullName evidence="2">SMI1 / KNR4 family (SUKH-1)</fullName>
    </submittedName>
</protein>
<gene>
    <name evidence="2" type="ORF">SAMN04488121_102429</name>
</gene>
<dbReference type="SUPFAM" id="SSF160631">
    <property type="entry name" value="SMI1/KNR4-like"/>
    <property type="match status" value="1"/>
</dbReference>
<evidence type="ECO:0000259" key="1">
    <source>
        <dbReference type="SMART" id="SM00860"/>
    </source>
</evidence>
<dbReference type="Proteomes" id="UP000199045">
    <property type="component" value="Unassembled WGS sequence"/>
</dbReference>